<proteinExistence type="predicted"/>
<name>A0A6C0E4Y8_9ZZZZ</name>
<accession>A0A6C0E4Y8</accession>
<dbReference type="EMBL" id="MN739733">
    <property type="protein sequence ID" value="QHT23640.1"/>
    <property type="molecule type" value="Genomic_DNA"/>
</dbReference>
<dbReference type="AlphaFoldDB" id="A0A6C0E4Y8"/>
<sequence>MNIISYIDNYKEDYVYFSDPIYNTIINIPNSKFIRILYSTKEVILNGIYIYIPLNDVVLEKCYNKYKCVFSMSNQNKEIIDKIKQIEYNLLKKYKHICNNKTPQYKITDQLRSGFIKIFNNVTSKYNCNNFLLKISGIWETTNEYGITFKFSAI</sequence>
<organism evidence="1">
    <name type="scientific">viral metagenome</name>
    <dbReference type="NCBI Taxonomy" id="1070528"/>
    <lineage>
        <taxon>unclassified sequences</taxon>
        <taxon>metagenomes</taxon>
        <taxon>organismal metagenomes</taxon>
    </lineage>
</organism>
<protein>
    <submittedName>
        <fullName evidence="1">Uncharacterized protein</fullName>
    </submittedName>
</protein>
<evidence type="ECO:0000313" key="1">
    <source>
        <dbReference type="EMBL" id="QHT23640.1"/>
    </source>
</evidence>
<reference evidence="1" key="1">
    <citation type="journal article" date="2020" name="Nature">
        <title>Giant virus diversity and host interactions through global metagenomics.</title>
        <authorList>
            <person name="Schulz F."/>
            <person name="Roux S."/>
            <person name="Paez-Espino D."/>
            <person name="Jungbluth S."/>
            <person name="Walsh D.A."/>
            <person name="Denef V.J."/>
            <person name="McMahon K.D."/>
            <person name="Konstantinidis K.T."/>
            <person name="Eloe-Fadrosh E.A."/>
            <person name="Kyrpides N.C."/>
            <person name="Woyke T."/>
        </authorList>
    </citation>
    <scope>NUCLEOTIDE SEQUENCE</scope>
    <source>
        <strain evidence="1">GVMAG-M-3300023179-116</strain>
    </source>
</reference>